<evidence type="ECO:0000313" key="2">
    <source>
        <dbReference type="Proteomes" id="UP001163324"/>
    </source>
</evidence>
<comment type="caution">
    <text evidence="1">The sequence shown here is derived from an EMBL/GenBank/DDBJ whole genome shotgun (WGS) entry which is preliminary data.</text>
</comment>
<keyword evidence="2" id="KW-1185">Reference proteome</keyword>
<sequence>MLFSVAVSAALASFGLQGVQAGRVETVTINDLTINKVGSPVGTTIPSISFILDLEDSSNFECTANDLSWPESSDIIACSDPSYSFLLWPGEKTEFGVMIYHDVGDAKADLRGGVDVDTECDNSGGSGPADELCTQKASITFTIDGPVGN</sequence>
<proteinExistence type="predicted"/>
<name>A0ACC0V5M6_9HYPO</name>
<organism evidence="1 2">
    <name type="scientific">Trichothecium roseum</name>
    <dbReference type="NCBI Taxonomy" id="47278"/>
    <lineage>
        <taxon>Eukaryota</taxon>
        <taxon>Fungi</taxon>
        <taxon>Dikarya</taxon>
        <taxon>Ascomycota</taxon>
        <taxon>Pezizomycotina</taxon>
        <taxon>Sordariomycetes</taxon>
        <taxon>Hypocreomycetidae</taxon>
        <taxon>Hypocreales</taxon>
        <taxon>Hypocreales incertae sedis</taxon>
        <taxon>Trichothecium</taxon>
    </lineage>
</organism>
<dbReference type="EMBL" id="CM047942">
    <property type="protein sequence ID" value="KAI9901024.1"/>
    <property type="molecule type" value="Genomic_DNA"/>
</dbReference>
<evidence type="ECO:0000313" key="1">
    <source>
        <dbReference type="EMBL" id="KAI9901024.1"/>
    </source>
</evidence>
<protein>
    <submittedName>
        <fullName evidence="1">Uncharacterized protein</fullName>
    </submittedName>
</protein>
<gene>
    <name evidence="1" type="ORF">N3K66_002841</name>
</gene>
<dbReference type="Proteomes" id="UP001163324">
    <property type="component" value="Chromosome 3"/>
</dbReference>
<reference evidence="1" key="1">
    <citation type="submission" date="2022-10" db="EMBL/GenBank/DDBJ databases">
        <title>Complete Genome of Trichothecium roseum strain YXFP-22015, a Plant Pathogen Isolated from Citrus.</title>
        <authorList>
            <person name="Wang Y."/>
            <person name="Zhu L."/>
        </authorList>
    </citation>
    <scope>NUCLEOTIDE SEQUENCE</scope>
    <source>
        <strain evidence="1">YXFP-22015</strain>
    </source>
</reference>
<accession>A0ACC0V5M6</accession>